<evidence type="ECO:0000313" key="3">
    <source>
        <dbReference type="Proteomes" id="UP000326287"/>
    </source>
</evidence>
<gene>
    <name evidence="2" type="ORF">EY643_05505</name>
</gene>
<dbReference type="OrthoDB" id="4303499at2"/>
<organism evidence="2 3">
    <name type="scientific">Halioglobus maricola</name>
    <dbReference type="NCBI Taxonomy" id="2601894"/>
    <lineage>
        <taxon>Bacteria</taxon>
        <taxon>Pseudomonadati</taxon>
        <taxon>Pseudomonadota</taxon>
        <taxon>Gammaproteobacteria</taxon>
        <taxon>Cellvibrionales</taxon>
        <taxon>Halieaceae</taxon>
        <taxon>Halioglobus</taxon>
    </lineage>
</organism>
<dbReference type="PANTHER" id="PTHR34075:SF5">
    <property type="entry name" value="BLR3430 PROTEIN"/>
    <property type="match status" value="1"/>
</dbReference>
<dbReference type="EMBL" id="CP036422">
    <property type="protein sequence ID" value="QFU75149.1"/>
    <property type="molecule type" value="Genomic_DNA"/>
</dbReference>
<name>A0A5P9NHX8_9GAMM</name>
<dbReference type="Pfam" id="PF01796">
    <property type="entry name" value="OB_ChsH2_C"/>
    <property type="match status" value="1"/>
</dbReference>
<proteinExistence type="predicted"/>
<keyword evidence="2" id="KW-0238">DNA-binding</keyword>
<dbReference type="AlphaFoldDB" id="A0A5P9NHX8"/>
<dbReference type="GO" id="GO:0003677">
    <property type="term" value="F:DNA binding"/>
    <property type="evidence" value="ECO:0007669"/>
    <property type="project" value="UniProtKB-KW"/>
</dbReference>
<evidence type="ECO:0000313" key="2">
    <source>
        <dbReference type="EMBL" id="QFU75149.1"/>
    </source>
</evidence>
<dbReference type="InterPro" id="IPR012340">
    <property type="entry name" value="NA-bd_OB-fold"/>
</dbReference>
<accession>A0A5P9NHX8</accession>
<evidence type="ECO:0000259" key="1">
    <source>
        <dbReference type="Pfam" id="PF01796"/>
    </source>
</evidence>
<dbReference type="InterPro" id="IPR002878">
    <property type="entry name" value="ChsH2_C"/>
</dbReference>
<dbReference type="PANTHER" id="PTHR34075">
    <property type="entry name" value="BLR3430 PROTEIN"/>
    <property type="match status" value="1"/>
</dbReference>
<feature type="domain" description="ChsH2 C-terminal OB-fold" evidence="1">
    <location>
        <begin position="51"/>
        <end position="121"/>
    </location>
</feature>
<keyword evidence="3" id="KW-1185">Reference proteome</keyword>
<sequence length="143" mass="15653">MNNRVAITEGLFTWPSEQPALLASRCNNCGIASFPAGQSCMACSGQDVSLEELPNRGTLWTWTIQQFMPKPPYASGETMETFKPYGVGYVELPGGVRVEGRLTESDPAKLAIGMEMEVVFETFRTEENGDEVVSFFFKPVAGA</sequence>
<dbReference type="Proteomes" id="UP000326287">
    <property type="component" value="Chromosome"/>
</dbReference>
<dbReference type="InterPro" id="IPR052513">
    <property type="entry name" value="Thioester_dehydratase-like"/>
</dbReference>
<dbReference type="KEGG" id="halc:EY643_05505"/>
<reference evidence="2 3" key="1">
    <citation type="submission" date="2019-02" db="EMBL/GenBank/DDBJ databases">
        <authorList>
            <person name="Li S.-H."/>
        </authorList>
    </citation>
    <scope>NUCLEOTIDE SEQUENCE [LARGE SCALE GENOMIC DNA]</scope>
    <source>
        <strain evidence="2 3">IMCC14385</strain>
    </source>
</reference>
<dbReference type="RefSeq" id="WP_152661255.1">
    <property type="nucleotide sequence ID" value="NZ_CP036422.1"/>
</dbReference>
<protein>
    <submittedName>
        <fullName evidence="2">DNA-binding protein</fullName>
    </submittedName>
</protein>
<dbReference type="SUPFAM" id="SSF50249">
    <property type="entry name" value="Nucleic acid-binding proteins"/>
    <property type="match status" value="1"/>
</dbReference>